<keyword evidence="1" id="KW-0472">Membrane</keyword>
<reference evidence="2 3" key="1">
    <citation type="submission" date="2019-03" db="EMBL/GenBank/DDBJ databases">
        <title>Three New Species of Nocardioides, Nocardioides euryhalodurans sp. nov., Nocardioides seonyuensis sp. nov. and Nocardioides eburneoflavus sp. nov. Iolated from Soil.</title>
        <authorList>
            <person name="Roh S.G."/>
            <person name="Lee C."/>
            <person name="Kim M.-K."/>
            <person name="Kim S.B."/>
        </authorList>
    </citation>
    <scope>NUCLEOTIDE SEQUENCE [LARGE SCALE GENOMIC DNA]</scope>
    <source>
        <strain evidence="2 3">MMS17-SY207-3</strain>
    </source>
</reference>
<dbReference type="Proteomes" id="UP000294853">
    <property type="component" value="Chromosome"/>
</dbReference>
<feature type="transmembrane region" description="Helical" evidence="1">
    <location>
        <begin position="155"/>
        <end position="172"/>
    </location>
</feature>
<keyword evidence="3" id="KW-1185">Reference proteome</keyword>
<keyword evidence="1" id="KW-0812">Transmembrane</keyword>
<feature type="transmembrane region" description="Helical" evidence="1">
    <location>
        <begin position="303"/>
        <end position="321"/>
    </location>
</feature>
<feature type="transmembrane region" description="Helical" evidence="1">
    <location>
        <begin position="272"/>
        <end position="291"/>
    </location>
</feature>
<feature type="transmembrane region" description="Helical" evidence="1">
    <location>
        <begin position="364"/>
        <end position="385"/>
    </location>
</feature>
<keyword evidence="1" id="KW-1133">Transmembrane helix</keyword>
<organism evidence="2 3">
    <name type="scientific">Nocardioides seonyuensis</name>
    <dbReference type="NCBI Taxonomy" id="2518371"/>
    <lineage>
        <taxon>Bacteria</taxon>
        <taxon>Bacillati</taxon>
        <taxon>Actinomycetota</taxon>
        <taxon>Actinomycetes</taxon>
        <taxon>Propionibacteriales</taxon>
        <taxon>Nocardioidaceae</taxon>
        <taxon>Nocardioides</taxon>
    </lineage>
</organism>
<proteinExistence type="predicted"/>
<evidence type="ECO:0000313" key="3">
    <source>
        <dbReference type="Proteomes" id="UP000294853"/>
    </source>
</evidence>
<dbReference type="OrthoDB" id="3778510at2"/>
<name>A0A4P7IKI0_9ACTN</name>
<dbReference type="EMBL" id="CP038436">
    <property type="protein sequence ID" value="QBX56867.1"/>
    <property type="molecule type" value="Genomic_DNA"/>
</dbReference>
<evidence type="ECO:0000313" key="2">
    <source>
        <dbReference type="EMBL" id="QBX56867.1"/>
    </source>
</evidence>
<feature type="transmembrane region" description="Helical" evidence="1">
    <location>
        <begin position="406"/>
        <end position="430"/>
    </location>
</feature>
<dbReference type="AlphaFoldDB" id="A0A4P7IKI0"/>
<feature type="transmembrane region" description="Helical" evidence="1">
    <location>
        <begin position="130"/>
        <end position="149"/>
    </location>
</feature>
<protein>
    <recommendedName>
        <fullName evidence="4">Glycosyltransferase RgtA/B/C/D-like domain-containing protein</fullName>
    </recommendedName>
</protein>
<feature type="transmembrane region" description="Helical" evidence="1">
    <location>
        <begin position="328"/>
        <end position="352"/>
    </location>
</feature>
<dbReference type="KEGG" id="nsn:EXE58_16405"/>
<feature type="transmembrane region" description="Helical" evidence="1">
    <location>
        <begin position="99"/>
        <end position="118"/>
    </location>
</feature>
<feature type="transmembrane region" description="Helical" evidence="1">
    <location>
        <begin position="229"/>
        <end position="251"/>
    </location>
</feature>
<sequence>MASTMTHGDVGSEKSAPPTVSLTLSREHLALTAIVLGQSLWLGFIMMRGWFSGADLPNLAYANGRPLDWDYLTSTLGGHFGAAQRLVYWLLNRAAPLEWWVTVLVRVAFQALTTVLLWRLFKTLVGPRPWLWIVLLGYAFSAYLVPGTAALNSGLGLGVSQACLVGAMLAHVRFVRERRLADAALVAVLVLVMLAFAQQTLPTLLFLPALSFVFLQRGPWRARLRGGLALWPGWLMLALGLAVFAGLYLSGDYNSPSSEFTARDAGWLLGQGWLEILGPALVGGPWQFYAFPNQWSAYADPPLALLVVGQVALVGLIVTSLRRSGWVALVAWALPVWTVLTSLVLVGLGRWYYVGELIPEVLRYSYYVPLALALGIVLAFGSTPARTPAGTRSAASRSDGRRTSTLLVAPAVALLVSSVVSAISFASVFWENPAEDYTSALLKDTAERGPGVQIYDTLLPEAVVPYVSQMHVSDLLALAGVEAAFGGQTTGRLVVDDRGALVPAKFVKVANFSGRRQKSCGIHVHGLGTTRIRLSEVSGVKEWFLQLELYQPHANRVTLRAYDQDGSELSVTSGSATLDMVGELVVLHRRLENGRPAILELESSDPETNFCLVNTHVGVPLT</sequence>
<accession>A0A4P7IKI0</accession>
<feature type="transmembrane region" description="Helical" evidence="1">
    <location>
        <begin position="184"/>
        <end position="209"/>
    </location>
</feature>
<dbReference type="RefSeq" id="WP_135268852.1">
    <property type="nucleotide sequence ID" value="NZ_CP038436.1"/>
</dbReference>
<evidence type="ECO:0008006" key="4">
    <source>
        <dbReference type="Google" id="ProtNLM"/>
    </source>
</evidence>
<evidence type="ECO:0000256" key="1">
    <source>
        <dbReference type="SAM" id="Phobius"/>
    </source>
</evidence>
<gene>
    <name evidence="2" type="ORF">EXE58_16405</name>
</gene>
<feature type="transmembrane region" description="Helical" evidence="1">
    <location>
        <begin position="29"/>
        <end position="51"/>
    </location>
</feature>